<dbReference type="PROSITE" id="PS51257">
    <property type="entry name" value="PROKAR_LIPOPROTEIN"/>
    <property type="match status" value="1"/>
</dbReference>
<protein>
    <submittedName>
        <fullName evidence="1">DUF333 domain-containing protein</fullName>
    </submittedName>
</protein>
<dbReference type="RefSeq" id="WP_136793160.1">
    <property type="nucleotide sequence ID" value="NZ_SWAU01000134.1"/>
</dbReference>
<dbReference type="InterPro" id="IPR005590">
    <property type="entry name" value="DUF333"/>
</dbReference>
<dbReference type="Pfam" id="PF03891">
    <property type="entry name" value="DUF333"/>
    <property type="match status" value="1"/>
</dbReference>
<evidence type="ECO:0000313" key="2">
    <source>
        <dbReference type="Proteomes" id="UP000306340"/>
    </source>
</evidence>
<organism evidence="1 2">
    <name type="scientific">Cereibacter changlensis</name>
    <dbReference type="NCBI Taxonomy" id="402884"/>
    <lineage>
        <taxon>Bacteria</taxon>
        <taxon>Pseudomonadati</taxon>
        <taxon>Pseudomonadota</taxon>
        <taxon>Alphaproteobacteria</taxon>
        <taxon>Rhodobacterales</taxon>
        <taxon>Paracoccaceae</taxon>
        <taxon>Cereibacter</taxon>
    </lineage>
</organism>
<dbReference type="EMBL" id="SWAU01000134">
    <property type="protein sequence ID" value="TKA95956.1"/>
    <property type="molecule type" value="Genomic_DNA"/>
</dbReference>
<accession>A0A4U0YYY8</accession>
<gene>
    <name evidence="1" type="ORF">FAZ78_14095</name>
</gene>
<sequence length="79" mass="8647">MMRYLMLAPLMLLAACGGGEEPGAEMRRVGMADPAPALCARMGGRMEMRQEQGGLAGYCHLKDGSTLEEWKLYRDADPL</sequence>
<dbReference type="Proteomes" id="UP000306340">
    <property type="component" value="Unassembled WGS sequence"/>
</dbReference>
<comment type="caution">
    <text evidence="1">The sequence shown here is derived from an EMBL/GenBank/DDBJ whole genome shotgun (WGS) entry which is preliminary data.</text>
</comment>
<reference evidence="1 2" key="1">
    <citation type="submission" date="2019-04" db="EMBL/GenBank/DDBJ databases">
        <title>Crypto-aerobic microbial life in anoxic (sulfidic) marine sediments.</title>
        <authorList>
            <person name="Bhattacharya S."/>
            <person name="Roy C."/>
            <person name="Mondal N."/>
            <person name="Sarkar J."/>
            <person name="Mandal S."/>
            <person name="Rameez M.J."/>
            <person name="Ghosh W."/>
        </authorList>
    </citation>
    <scope>NUCLEOTIDE SEQUENCE [LARGE SCALE GENOMIC DNA]</scope>
    <source>
        <strain evidence="1 2">SBBC</strain>
    </source>
</reference>
<dbReference type="AlphaFoldDB" id="A0A4U0YYY8"/>
<proteinExistence type="predicted"/>
<evidence type="ECO:0000313" key="1">
    <source>
        <dbReference type="EMBL" id="TKA95956.1"/>
    </source>
</evidence>
<name>A0A4U0YYY8_9RHOB</name>